<comment type="similarity">
    <text evidence="5">Belongs to the nucleoredoxin family.</text>
</comment>
<dbReference type="EC" id="1.8.1.8" evidence="1"/>
<feature type="compositionally biased region" description="Basic and acidic residues" evidence="8">
    <location>
        <begin position="706"/>
        <end position="746"/>
    </location>
</feature>
<dbReference type="AlphaFoldDB" id="A0A7J7I9I3"/>
<dbReference type="Proteomes" id="UP000593564">
    <property type="component" value="Unassembled WGS sequence"/>
</dbReference>
<feature type="region of interest" description="Disordered" evidence="8">
    <location>
        <begin position="362"/>
        <end position="391"/>
    </location>
</feature>
<dbReference type="Pfam" id="PF03107">
    <property type="entry name" value="C1_2"/>
    <property type="match status" value="1"/>
</dbReference>
<evidence type="ECO:0000313" key="11">
    <source>
        <dbReference type="Proteomes" id="UP000593564"/>
    </source>
</evidence>
<evidence type="ECO:0000259" key="9">
    <source>
        <dbReference type="PROSITE" id="PS51352"/>
    </source>
</evidence>
<dbReference type="InterPro" id="IPR036249">
    <property type="entry name" value="Thioredoxin-like_sf"/>
</dbReference>
<feature type="region of interest" description="Disordered" evidence="8">
    <location>
        <begin position="702"/>
        <end position="746"/>
    </location>
</feature>
<comment type="caution">
    <text evidence="10">The sequence shown here is derived from an EMBL/GenBank/DDBJ whole genome shotgun (WGS) entry which is preliminary data.</text>
</comment>
<evidence type="ECO:0000256" key="8">
    <source>
        <dbReference type="SAM" id="MobiDB-lite"/>
    </source>
</evidence>
<feature type="domain" description="Thioredoxin" evidence="9">
    <location>
        <begin position="1"/>
        <end position="137"/>
    </location>
</feature>
<evidence type="ECO:0000313" key="10">
    <source>
        <dbReference type="EMBL" id="KAF5961044.1"/>
    </source>
</evidence>
<feature type="compositionally biased region" description="Acidic residues" evidence="8">
    <location>
        <begin position="374"/>
        <end position="388"/>
    </location>
</feature>
<dbReference type="GO" id="GO:0004791">
    <property type="term" value="F:thioredoxin-disulfide reductase (NADPH) activity"/>
    <property type="evidence" value="ECO:0007669"/>
    <property type="project" value="InterPro"/>
</dbReference>
<evidence type="ECO:0000256" key="5">
    <source>
        <dbReference type="ARBA" id="ARBA00025782"/>
    </source>
</evidence>
<dbReference type="PROSITE" id="PS51352">
    <property type="entry name" value="THIOREDOXIN_2"/>
    <property type="match status" value="3"/>
</dbReference>
<dbReference type="InterPro" id="IPR046349">
    <property type="entry name" value="C1-like_sf"/>
</dbReference>
<accession>A0A7J7I9I3</accession>
<dbReference type="Pfam" id="PF13905">
    <property type="entry name" value="Thioredoxin_8"/>
    <property type="match status" value="4"/>
</dbReference>
<dbReference type="InterPro" id="IPR052259">
    <property type="entry name" value="Nucleoredoxin-like"/>
</dbReference>
<feature type="domain" description="Thioredoxin" evidence="9">
    <location>
        <begin position="395"/>
        <end position="547"/>
    </location>
</feature>
<keyword evidence="2" id="KW-0677">Repeat</keyword>
<proteinExistence type="inferred from homology"/>
<reference evidence="10 11" key="2">
    <citation type="submission" date="2020-07" db="EMBL/GenBank/DDBJ databases">
        <title>Genome assembly of wild tea tree DASZ reveals pedigree and selection history of tea varieties.</title>
        <authorList>
            <person name="Zhang W."/>
        </authorList>
    </citation>
    <scope>NUCLEOTIDE SEQUENCE [LARGE SCALE GENOMIC DNA]</scope>
    <source>
        <strain evidence="11">cv. G240</strain>
        <tissue evidence="10">Leaf</tissue>
    </source>
</reference>
<organism evidence="10 11">
    <name type="scientific">Camellia sinensis</name>
    <name type="common">Tea plant</name>
    <name type="synonym">Thea sinensis</name>
    <dbReference type="NCBI Taxonomy" id="4442"/>
    <lineage>
        <taxon>Eukaryota</taxon>
        <taxon>Viridiplantae</taxon>
        <taxon>Streptophyta</taxon>
        <taxon>Embryophyta</taxon>
        <taxon>Tracheophyta</taxon>
        <taxon>Spermatophyta</taxon>
        <taxon>Magnoliopsida</taxon>
        <taxon>eudicotyledons</taxon>
        <taxon>Gunneridae</taxon>
        <taxon>Pentapetalae</taxon>
        <taxon>asterids</taxon>
        <taxon>Ericales</taxon>
        <taxon>Theaceae</taxon>
        <taxon>Camellia</taxon>
    </lineage>
</organism>
<dbReference type="EMBL" id="JACBKZ010000001">
    <property type="protein sequence ID" value="KAF5961044.1"/>
    <property type="molecule type" value="Genomic_DNA"/>
</dbReference>
<keyword evidence="11" id="KW-1185">Reference proteome</keyword>
<sequence length="746" mass="86196">MEENKATEANGDCFDFISRLSGTGRDFLVRNTGEKVKINTLKGKKLGLYFSGSWCRPCQQFTPNLVEVYNELSSIRDFEIILVSADIYIEAFDRGYPYLVILDEKGKVLTDNGVEIILDFGAEGYPFTLERIKEMKEKEEEAKKNQSLKYLLVTPSRDFVISNDERKVPISELEGKMVGLYFFYPSNRWCSKFTPKLMEVYNKVKDIGERFEIVMLCVDDDDELFRESLRSTPWFALPFTDNRWQKLVRYFELQSVPSLVIIKPDGNTLSSNAVEAIEDYGIRAYPFTPEKLAELAEIEKVEVQKAGWPQKVKHALHNEHELVLTWRRSFICAECKEEGRKWSFRCEECDLDLHPKCALKEDNSTQMDTQQEKEFEEETEEEEEEPATEEQSLRSILVTPLRDFVLTNDENKVPVSDLEGKMVGLYFYHPSHDPCLEFNPKLVEVYNKLKEMGERFEIVMVCLEDKDKESFNLSLRTMPWFALPFNDNSFLKLVLQFHIKSLPTLVIIGPDGKTLHSNVAEAIQEYGIQAYPFTPEKFAELEEIEKAKNAAQTLESILVSENRDFVIAKDGSKVPVSDLVGKNIFLYFSAHWCPGCRNFLPKIIEAYQEIKAKDNLFEVIFISYDRDEASFQAFFSRMSWLAIPFGDKRRESLTRKFKVSGIPMVVAIGRTGKTVATEVTDLIEAYGGHAYSLIFQDENKDEEDVEKSVQKDEKELEKKANEDEKGLEKTDLERDLEREMEKVGEM</sequence>
<feature type="domain" description="Thioredoxin" evidence="9">
    <location>
        <begin position="548"/>
        <end position="688"/>
    </location>
</feature>
<evidence type="ECO:0000256" key="7">
    <source>
        <dbReference type="ARBA" id="ARBA00047804"/>
    </source>
</evidence>
<dbReference type="SUPFAM" id="SSF52833">
    <property type="entry name" value="Thioredoxin-like"/>
    <property type="match status" value="4"/>
</dbReference>
<reference evidence="11" key="1">
    <citation type="journal article" date="2020" name="Nat. Commun.">
        <title>Genome assembly of wild tea tree DASZ reveals pedigree and selection history of tea varieties.</title>
        <authorList>
            <person name="Zhang W."/>
            <person name="Zhang Y."/>
            <person name="Qiu H."/>
            <person name="Guo Y."/>
            <person name="Wan H."/>
            <person name="Zhang X."/>
            <person name="Scossa F."/>
            <person name="Alseekh S."/>
            <person name="Zhang Q."/>
            <person name="Wang P."/>
            <person name="Xu L."/>
            <person name="Schmidt M.H."/>
            <person name="Jia X."/>
            <person name="Li D."/>
            <person name="Zhu A."/>
            <person name="Guo F."/>
            <person name="Chen W."/>
            <person name="Ni D."/>
            <person name="Usadel B."/>
            <person name="Fernie A.R."/>
            <person name="Wen W."/>
        </authorList>
    </citation>
    <scope>NUCLEOTIDE SEQUENCE [LARGE SCALE GENOMIC DNA]</scope>
    <source>
        <strain evidence="11">cv. G240</strain>
    </source>
</reference>
<dbReference type="PANTHER" id="PTHR13871">
    <property type="entry name" value="THIOREDOXIN"/>
    <property type="match status" value="1"/>
</dbReference>
<evidence type="ECO:0000256" key="1">
    <source>
        <dbReference type="ARBA" id="ARBA00012612"/>
    </source>
</evidence>
<dbReference type="InterPro" id="IPR013766">
    <property type="entry name" value="Thioredoxin_domain"/>
</dbReference>
<dbReference type="InterPro" id="IPR004146">
    <property type="entry name" value="DC1"/>
</dbReference>
<name>A0A7J7I9I3_CAMSI</name>
<keyword evidence="4" id="KW-0520">NAD</keyword>
<comment type="catalytic activity">
    <reaction evidence="6">
        <text>[protein]-dithiol + NAD(+) = [protein]-disulfide + NADH + H(+)</text>
        <dbReference type="Rhea" id="RHEA:18749"/>
        <dbReference type="Rhea" id="RHEA-COMP:10593"/>
        <dbReference type="Rhea" id="RHEA-COMP:10594"/>
        <dbReference type="ChEBI" id="CHEBI:15378"/>
        <dbReference type="ChEBI" id="CHEBI:29950"/>
        <dbReference type="ChEBI" id="CHEBI:50058"/>
        <dbReference type="ChEBI" id="CHEBI:57540"/>
        <dbReference type="ChEBI" id="CHEBI:57945"/>
        <dbReference type="EC" id="1.8.1.8"/>
    </reaction>
</comment>
<dbReference type="CDD" id="cd03009">
    <property type="entry name" value="TryX_like_TryX_NRX"/>
    <property type="match status" value="1"/>
</dbReference>
<dbReference type="SUPFAM" id="SSF57889">
    <property type="entry name" value="Cysteine-rich domain"/>
    <property type="match status" value="1"/>
</dbReference>
<gene>
    <name evidence="10" type="ORF">HYC85_002253</name>
</gene>
<evidence type="ECO:0000256" key="2">
    <source>
        <dbReference type="ARBA" id="ARBA00022737"/>
    </source>
</evidence>
<evidence type="ECO:0000256" key="3">
    <source>
        <dbReference type="ARBA" id="ARBA00023002"/>
    </source>
</evidence>
<dbReference type="InterPro" id="IPR045870">
    <property type="entry name" value="TryX_NRX_thioredoxin_dom"/>
</dbReference>
<protein>
    <recommendedName>
        <fullName evidence="1">protein-disulfide reductase</fullName>
        <ecNumber evidence="1">1.8.1.8</ecNumber>
    </recommendedName>
</protein>
<dbReference type="InterPro" id="IPR012336">
    <property type="entry name" value="Thioredoxin-like_fold"/>
</dbReference>
<keyword evidence="3" id="KW-0560">Oxidoreductase</keyword>
<evidence type="ECO:0000256" key="4">
    <source>
        <dbReference type="ARBA" id="ARBA00023027"/>
    </source>
</evidence>
<dbReference type="Gene3D" id="3.40.30.10">
    <property type="entry name" value="Glutaredoxin"/>
    <property type="match status" value="4"/>
</dbReference>
<evidence type="ECO:0000256" key="6">
    <source>
        <dbReference type="ARBA" id="ARBA00047388"/>
    </source>
</evidence>
<dbReference type="PANTHER" id="PTHR13871:SF104">
    <property type="entry name" value="NUCLEOREDOXIN 1 ISOFORM X1-RELATED"/>
    <property type="match status" value="1"/>
</dbReference>
<comment type="catalytic activity">
    <reaction evidence="7">
        <text>[protein]-dithiol + NADP(+) = [protein]-disulfide + NADPH + H(+)</text>
        <dbReference type="Rhea" id="RHEA:18753"/>
        <dbReference type="Rhea" id="RHEA-COMP:10593"/>
        <dbReference type="Rhea" id="RHEA-COMP:10594"/>
        <dbReference type="ChEBI" id="CHEBI:15378"/>
        <dbReference type="ChEBI" id="CHEBI:29950"/>
        <dbReference type="ChEBI" id="CHEBI:50058"/>
        <dbReference type="ChEBI" id="CHEBI:57783"/>
        <dbReference type="ChEBI" id="CHEBI:58349"/>
        <dbReference type="EC" id="1.8.1.8"/>
    </reaction>
</comment>